<protein>
    <recommendedName>
        <fullName evidence="5">Histidine kinase</fullName>
    </recommendedName>
</protein>
<keyword evidence="4" id="KW-1185">Reference proteome</keyword>
<dbReference type="SMART" id="SM01204">
    <property type="entry name" value="FIST_C"/>
    <property type="match status" value="1"/>
</dbReference>
<dbReference type="Proteomes" id="UP001156601">
    <property type="component" value="Unassembled WGS sequence"/>
</dbReference>
<evidence type="ECO:0000313" key="4">
    <source>
        <dbReference type="Proteomes" id="UP001156601"/>
    </source>
</evidence>
<dbReference type="PANTHER" id="PTHR40252">
    <property type="entry name" value="BLR0328 PROTEIN"/>
    <property type="match status" value="1"/>
</dbReference>
<feature type="domain" description="FIST C-domain" evidence="2">
    <location>
        <begin position="213"/>
        <end position="352"/>
    </location>
</feature>
<dbReference type="Pfam" id="PF10442">
    <property type="entry name" value="FIST_C"/>
    <property type="match status" value="1"/>
</dbReference>
<reference evidence="3" key="1">
    <citation type="journal article" date="2014" name="Int. J. Syst. Evol. Microbiol.">
        <title>Complete genome sequence of Corynebacterium casei LMG S-19264T (=DSM 44701T), isolated from a smear-ripened cheese.</title>
        <authorList>
            <consortium name="US DOE Joint Genome Institute (JGI-PGF)"/>
            <person name="Walter F."/>
            <person name="Albersmeier A."/>
            <person name="Kalinowski J."/>
            <person name="Ruckert C."/>
        </authorList>
    </citation>
    <scope>NUCLEOTIDE SEQUENCE</scope>
    <source>
        <strain evidence="3">NBRC 110023</strain>
    </source>
</reference>
<dbReference type="InterPro" id="IPR013702">
    <property type="entry name" value="FIST_domain_N"/>
</dbReference>
<evidence type="ECO:0008006" key="5">
    <source>
        <dbReference type="Google" id="ProtNLM"/>
    </source>
</evidence>
<organism evidence="3 4">
    <name type="scientific">Agaribacter marinus</name>
    <dbReference type="NCBI Taxonomy" id="1431249"/>
    <lineage>
        <taxon>Bacteria</taxon>
        <taxon>Pseudomonadati</taxon>
        <taxon>Pseudomonadota</taxon>
        <taxon>Gammaproteobacteria</taxon>
        <taxon>Alteromonadales</taxon>
        <taxon>Alteromonadaceae</taxon>
        <taxon>Agaribacter</taxon>
    </lineage>
</organism>
<dbReference type="PANTHER" id="PTHR40252:SF2">
    <property type="entry name" value="BLR0328 PROTEIN"/>
    <property type="match status" value="1"/>
</dbReference>
<comment type="caution">
    <text evidence="3">The sequence shown here is derived from an EMBL/GenBank/DDBJ whole genome shotgun (WGS) entry which is preliminary data.</text>
</comment>
<dbReference type="AlphaFoldDB" id="A0AA37T5F9"/>
<gene>
    <name evidence="3" type="ORF">GCM10007852_27080</name>
</gene>
<name>A0AA37T5F9_9ALTE</name>
<reference evidence="3" key="2">
    <citation type="submission" date="2023-01" db="EMBL/GenBank/DDBJ databases">
        <title>Draft genome sequence of Agaribacter marinus strain NBRC 110023.</title>
        <authorList>
            <person name="Sun Q."/>
            <person name="Mori K."/>
        </authorList>
    </citation>
    <scope>NUCLEOTIDE SEQUENCE</scope>
    <source>
        <strain evidence="3">NBRC 110023</strain>
    </source>
</reference>
<dbReference type="Pfam" id="PF08495">
    <property type="entry name" value="FIST"/>
    <property type="match status" value="1"/>
</dbReference>
<evidence type="ECO:0000259" key="1">
    <source>
        <dbReference type="SMART" id="SM00897"/>
    </source>
</evidence>
<proteinExistence type="predicted"/>
<sequence length="373" mass="40970">MQNIFGVAKYIEHVTSTTLNDAISQLQTTHPSGFLILCCDNGLDDRTSLDQTLQTIAQPVFGGVFPNIIHQDTAYETGMLIIPMHAQLEVKVFEGLSECHENKFSIHFAMQDFSTVLMLVDGLARGIGNALNQVFQKFGQSLQVFGGGAGSLSFNQMPCLFTPKGIIKDAMLLVAIKQDVELAIGHGWEVLEGPFLANQVDDNQILQLNFEPAYQVYKDVIERHDARELDTENFFEIASSYPFGLERLDEKLLVRDPITVNDQALVCVGRVPENTMLYILKGHADSLIEAAASAIQEKTVSKDIQATLLFDCISRKLFLGDKFTQELHKIRHTLGENTPLFGALALGEIASGKAGGIDLHNKTAVAAIVMSSD</sequence>
<dbReference type="SMART" id="SM00897">
    <property type="entry name" value="FIST"/>
    <property type="match status" value="1"/>
</dbReference>
<evidence type="ECO:0000313" key="3">
    <source>
        <dbReference type="EMBL" id="GLR71800.1"/>
    </source>
</evidence>
<dbReference type="InterPro" id="IPR019494">
    <property type="entry name" value="FIST_C"/>
</dbReference>
<accession>A0AA37T5F9</accession>
<feature type="domain" description="FIST" evidence="1">
    <location>
        <begin position="31"/>
        <end position="212"/>
    </location>
</feature>
<evidence type="ECO:0000259" key="2">
    <source>
        <dbReference type="SMART" id="SM01204"/>
    </source>
</evidence>
<dbReference type="RefSeq" id="WP_284218135.1">
    <property type="nucleotide sequence ID" value="NZ_BSOT01000006.1"/>
</dbReference>
<dbReference type="EMBL" id="BSOT01000006">
    <property type="protein sequence ID" value="GLR71800.1"/>
    <property type="molecule type" value="Genomic_DNA"/>
</dbReference>